<keyword evidence="3" id="KW-0963">Cytoplasm</keyword>
<dbReference type="InParanoid" id="A0A0Q9WKM4"/>
<dbReference type="PROSITE" id="PS00108">
    <property type="entry name" value="PROTEIN_KINASE_ST"/>
    <property type="match status" value="1"/>
</dbReference>
<dbReference type="AlphaFoldDB" id="A0A0Q9WKM4"/>
<evidence type="ECO:0000256" key="3">
    <source>
        <dbReference type="ARBA" id="ARBA00022490"/>
    </source>
</evidence>
<dbReference type="eggNOG" id="KOG0585">
    <property type="taxonomic scope" value="Eukaryota"/>
</dbReference>
<feature type="chain" id="PRO_5006386881" description="calcium/calmodulin-dependent protein kinase" evidence="13">
    <location>
        <begin position="28"/>
        <end position="762"/>
    </location>
</feature>
<dbReference type="EC" id="2.7.11.17" evidence="2"/>
<dbReference type="PANTHER" id="PTHR24346">
    <property type="entry name" value="MAP/MICROTUBULE AFFINITY-REGULATING KINASE"/>
    <property type="match status" value="1"/>
</dbReference>
<evidence type="ECO:0000256" key="9">
    <source>
        <dbReference type="ARBA" id="ARBA00022860"/>
    </source>
</evidence>
<keyword evidence="6 12" id="KW-0547">Nucleotide-binding</keyword>
<organism evidence="15 16">
    <name type="scientific">Drosophila virilis</name>
    <name type="common">Fruit fly</name>
    <dbReference type="NCBI Taxonomy" id="7244"/>
    <lineage>
        <taxon>Eukaryota</taxon>
        <taxon>Metazoa</taxon>
        <taxon>Ecdysozoa</taxon>
        <taxon>Arthropoda</taxon>
        <taxon>Hexapoda</taxon>
        <taxon>Insecta</taxon>
        <taxon>Pterygota</taxon>
        <taxon>Neoptera</taxon>
        <taxon>Endopterygota</taxon>
        <taxon>Diptera</taxon>
        <taxon>Brachycera</taxon>
        <taxon>Muscomorpha</taxon>
        <taxon>Ephydroidea</taxon>
        <taxon>Drosophilidae</taxon>
        <taxon>Drosophila</taxon>
    </lineage>
</organism>
<name>A0A0Q9WKM4_DROVI</name>
<dbReference type="FunCoup" id="A0A0Q9WKM4">
    <property type="interactions" value="198"/>
</dbReference>
<dbReference type="PROSITE" id="PS00107">
    <property type="entry name" value="PROTEIN_KINASE_ATP"/>
    <property type="match status" value="1"/>
</dbReference>
<dbReference type="SMR" id="A0A0Q9WKM4"/>
<dbReference type="STRING" id="7244.A0A0Q9WKM4"/>
<keyword evidence="9" id="KW-0112">Calmodulin-binding</keyword>
<comment type="catalytic activity">
    <reaction evidence="11">
        <text>L-seryl-[protein] + ATP = O-phospho-L-seryl-[protein] + ADP + H(+)</text>
        <dbReference type="Rhea" id="RHEA:17989"/>
        <dbReference type="Rhea" id="RHEA-COMP:9863"/>
        <dbReference type="Rhea" id="RHEA-COMP:11604"/>
        <dbReference type="ChEBI" id="CHEBI:15378"/>
        <dbReference type="ChEBI" id="CHEBI:29999"/>
        <dbReference type="ChEBI" id="CHEBI:30616"/>
        <dbReference type="ChEBI" id="CHEBI:83421"/>
        <dbReference type="ChEBI" id="CHEBI:456216"/>
        <dbReference type="EC" id="2.7.11.17"/>
    </reaction>
</comment>
<dbReference type="OrthoDB" id="68483at2759"/>
<keyword evidence="4" id="KW-0723">Serine/threonine-protein kinase</keyword>
<dbReference type="InterPro" id="IPR017441">
    <property type="entry name" value="Protein_kinase_ATP_BS"/>
</dbReference>
<dbReference type="Gene3D" id="1.10.510.10">
    <property type="entry name" value="Transferase(Phosphotransferase) domain 1"/>
    <property type="match status" value="1"/>
</dbReference>
<keyword evidence="8 12" id="KW-0067">ATP-binding</keyword>
<keyword evidence="7" id="KW-0418">Kinase</keyword>
<keyword evidence="16" id="KW-1185">Reference proteome</keyword>
<feature type="domain" description="Protein kinase" evidence="14">
    <location>
        <begin position="375"/>
        <end position="647"/>
    </location>
</feature>
<evidence type="ECO:0000256" key="12">
    <source>
        <dbReference type="PROSITE-ProRule" id="PRU10141"/>
    </source>
</evidence>
<accession>A0A0Q9WKM4</accession>
<dbReference type="PANTHER" id="PTHR24346:SF77">
    <property type="entry name" value="SERINE THREONINE PROTEIN KINASE"/>
    <property type="match status" value="1"/>
</dbReference>
<dbReference type="FunFam" id="3.30.200.20:FF:000429">
    <property type="entry name" value="Calcium/calmodulin-dependent protein kinase kinase"/>
    <property type="match status" value="1"/>
</dbReference>
<evidence type="ECO:0000313" key="15">
    <source>
        <dbReference type="EMBL" id="KRF80960.1"/>
    </source>
</evidence>
<evidence type="ECO:0000256" key="2">
    <source>
        <dbReference type="ARBA" id="ARBA00012434"/>
    </source>
</evidence>
<feature type="binding site" evidence="12">
    <location>
        <position position="404"/>
    </location>
    <ligand>
        <name>ATP</name>
        <dbReference type="ChEBI" id="CHEBI:30616"/>
    </ligand>
</feature>
<evidence type="ECO:0000256" key="10">
    <source>
        <dbReference type="ARBA" id="ARBA00047307"/>
    </source>
</evidence>
<dbReference type="Pfam" id="PF00069">
    <property type="entry name" value="Pkinase"/>
    <property type="match status" value="1"/>
</dbReference>
<dbReference type="EMBL" id="CH940657">
    <property type="protein sequence ID" value="KRF80960.1"/>
    <property type="molecule type" value="Genomic_DNA"/>
</dbReference>
<reference evidence="15 16" key="1">
    <citation type="journal article" date="2007" name="Nature">
        <title>Evolution of genes and genomes on the Drosophila phylogeny.</title>
        <authorList>
            <consortium name="Drosophila 12 Genomes Consortium"/>
            <person name="Clark A.G."/>
            <person name="Eisen M.B."/>
            <person name="Smith D.R."/>
            <person name="Bergman C.M."/>
            <person name="Oliver B."/>
            <person name="Markow T.A."/>
            <person name="Kaufman T.C."/>
            <person name="Kellis M."/>
            <person name="Gelbart W."/>
            <person name="Iyer V.N."/>
            <person name="Pollard D.A."/>
            <person name="Sackton T.B."/>
            <person name="Larracuente A.M."/>
            <person name="Singh N.D."/>
            <person name="Abad J.P."/>
            <person name="Abt D.N."/>
            <person name="Adryan B."/>
            <person name="Aguade M."/>
            <person name="Akashi H."/>
            <person name="Anderson W.W."/>
            <person name="Aquadro C.F."/>
            <person name="Ardell D.H."/>
            <person name="Arguello R."/>
            <person name="Artieri C.G."/>
            <person name="Barbash D.A."/>
            <person name="Barker D."/>
            <person name="Barsanti P."/>
            <person name="Batterham P."/>
            <person name="Batzoglou S."/>
            <person name="Begun D."/>
            <person name="Bhutkar A."/>
            <person name="Blanco E."/>
            <person name="Bosak S.A."/>
            <person name="Bradley R.K."/>
            <person name="Brand A.D."/>
            <person name="Brent M.R."/>
            <person name="Brooks A.N."/>
            <person name="Brown R.H."/>
            <person name="Butlin R.K."/>
            <person name="Caggese C."/>
            <person name="Calvi B.R."/>
            <person name="Bernardo de Carvalho A."/>
            <person name="Caspi A."/>
            <person name="Castrezana S."/>
            <person name="Celniker S.E."/>
            <person name="Chang J.L."/>
            <person name="Chapple C."/>
            <person name="Chatterji S."/>
            <person name="Chinwalla A."/>
            <person name="Civetta A."/>
            <person name="Clifton S.W."/>
            <person name="Comeron J.M."/>
            <person name="Costello J.C."/>
            <person name="Coyne J.A."/>
            <person name="Daub J."/>
            <person name="David R.G."/>
            <person name="Delcher A.L."/>
            <person name="Delehaunty K."/>
            <person name="Do C.B."/>
            <person name="Ebling H."/>
            <person name="Edwards K."/>
            <person name="Eickbush T."/>
            <person name="Evans J.D."/>
            <person name="Filipski A."/>
            <person name="Findeiss S."/>
            <person name="Freyhult E."/>
            <person name="Fulton L."/>
            <person name="Fulton R."/>
            <person name="Garcia A.C."/>
            <person name="Gardiner A."/>
            <person name="Garfield D.A."/>
            <person name="Garvin B.E."/>
            <person name="Gibson G."/>
            <person name="Gilbert D."/>
            <person name="Gnerre S."/>
            <person name="Godfrey J."/>
            <person name="Good R."/>
            <person name="Gotea V."/>
            <person name="Gravely B."/>
            <person name="Greenberg A.J."/>
            <person name="Griffiths-Jones S."/>
            <person name="Gross S."/>
            <person name="Guigo R."/>
            <person name="Gustafson E.A."/>
            <person name="Haerty W."/>
            <person name="Hahn M.W."/>
            <person name="Halligan D.L."/>
            <person name="Halpern A.L."/>
            <person name="Halter G.M."/>
            <person name="Han M.V."/>
            <person name="Heger A."/>
            <person name="Hillier L."/>
            <person name="Hinrichs A.S."/>
            <person name="Holmes I."/>
            <person name="Hoskins R.A."/>
            <person name="Hubisz M.J."/>
            <person name="Hultmark D."/>
            <person name="Huntley M.A."/>
            <person name="Jaffe D.B."/>
            <person name="Jagadeeshan S."/>
            <person name="Jeck W.R."/>
            <person name="Johnson J."/>
            <person name="Jones C.D."/>
            <person name="Jordan W.C."/>
            <person name="Karpen G.H."/>
            <person name="Kataoka E."/>
            <person name="Keightley P.D."/>
            <person name="Kheradpour P."/>
            <person name="Kirkness E.F."/>
            <person name="Koerich L.B."/>
            <person name="Kristiansen K."/>
            <person name="Kudrna D."/>
            <person name="Kulathinal R.J."/>
            <person name="Kumar S."/>
            <person name="Kwok R."/>
            <person name="Lander E."/>
            <person name="Langley C.H."/>
            <person name="Lapoint R."/>
            <person name="Lazzaro B.P."/>
            <person name="Lee S.J."/>
            <person name="Levesque L."/>
            <person name="Li R."/>
            <person name="Lin C.F."/>
            <person name="Lin M.F."/>
            <person name="Lindblad-Toh K."/>
            <person name="Llopart A."/>
            <person name="Long M."/>
            <person name="Low L."/>
            <person name="Lozovsky E."/>
            <person name="Lu J."/>
            <person name="Luo M."/>
            <person name="Machado C.A."/>
            <person name="Makalowski W."/>
            <person name="Marzo M."/>
            <person name="Matsuda M."/>
            <person name="Matzkin L."/>
            <person name="McAllister B."/>
            <person name="McBride C.S."/>
            <person name="McKernan B."/>
            <person name="McKernan K."/>
            <person name="Mendez-Lago M."/>
            <person name="Minx P."/>
            <person name="Mollenhauer M.U."/>
            <person name="Montooth K."/>
            <person name="Mount S.M."/>
            <person name="Mu X."/>
            <person name="Myers E."/>
            <person name="Negre B."/>
            <person name="Newfeld S."/>
            <person name="Nielsen R."/>
            <person name="Noor M.A."/>
            <person name="O'Grady P."/>
            <person name="Pachter L."/>
            <person name="Papaceit M."/>
            <person name="Parisi M.J."/>
            <person name="Parisi M."/>
            <person name="Parts L."/>
            <person name="Pedersen J.S."/>
            <person name="Pesole G."/>
            <person name="Phillippy A.M."/>
            <person name="Ponting C.P."/>
            <person name="Pop M."/>
            <person name="Porcelli D."/>
            <person name="Powell J.R."/>
            <person name="Prohaska S."/>
            <person name="Pruitt K."/>
            <person name="Puig M."/>
            <person name="Quesneville H."/>
            <person name="Ram K.R."/>
            <person name="Rand D."/>
            <person name="Rasmussen M.D."/>
            <person name="Reed L.K."/>
            <person name="Reenan R."/>
            <person name="Reily A."/>
            <person name="Remington K.A."/>
            <person name="Rieger T.T."/>
            <person name="Ritchie M.G."/>
            <person name="Robin C."/>
            <person name="Rogers Y.H."/>
            <person name="Rohde C."/>
            <person name="Rozas J."/>
            <person name="Rubenfield M.J."/>
            <person name="Ruiz A."/>
            <person name="Russo S."/>
            <person name="Salzberg S.L."/>
            <person name="Sanchez-Gracia A."/>
            <person name="Saranga D.J."/>
            <person name="Sato H."/>
            <person name="Schaeffer S.W."/>
            <person name="Schatz M.C."/>
            <person name="Schlenke T."/>
            <person name="Schwartz R."/>
            <person name="Segarra C."/>
            <person name="Singh R.S."/>
            <person name="Sirot L."/>
            <person name="Sirota M."/>
            <person name="Sisneros N.B."/>
            <person name="Smith C.D."/>
            <person name="Smith T.F."/>
            <person name="Spieth J."/>
            <person name="Stage D.E."/>
            <person name="Stark A."/>
            <person name="Stephan W."/>
            <person name="Strausberg R.L."/>
            <person name="Strempel S."/>
            <person name="Sturgill D."/>
            <person name="Sutton G."/>
            <person name="Sutton G.G."/>
            <person name="Tao W."/>
            <person name="Teichmann S."/>
            <person name="Tobari Y.N."/>
            <person name="Tomimura Y."/>
            <person name="Tsolas J.M."/>
            <person name="Valente V.L."/>
            <person name="Venter E."/>
            <person name="Venter J.C."/>
            <person name="Vicario S."/>
            <person name="Vieira F.G."/>
            <person name="Vilella A.J."/>
            <person name="Villasante A."/>
            <person name="Walenz B."/>
            <person name="Wang J."/>
            <person name="Wasserman M."/>
            <person name="Watts T."/>
            <person name="Wilson D."/>
            <person name="Wilson R.K."/>
            <person name="Wing R.A."/>
            <person name="Wolfner M.F."/>
            <person name="Wong A."/>
            <person name="Wong G.K."/>
            <person name="Wu C.I."/>
            <person name="Wu G."/>
            <person name="Yamamoto D."/>
            <person name="Yang H.P."/>
            <person name="Yang S.P."/>
            <person name="Yorke J.A."/>
            <person name="Yoshida K."/>
            <person name="Zdobnov E."/>
            <person name="Zhang P."/>
            <person name="Zhang Y."/>
            <person name="Zimin A.V."/>
            <person name="Baldwin J."/>
            <person name="Abdouelleil A."/>
            <person name="Abdulkadir J."/>
            <person name="Abebe A."/>
            <person name="Abera B."/>
            <person name="Abreu J."/>
            <person name="Acer S.C."/>
            <person name="Aftuck L."/>
            <person name="Alexander A."/>
            <person name="An P."/>
            <person name="Anderson E."/>
            <person name="Anderson S."/>
            <person name="Arachi H."/>
            <person name="Azer M."/>
            <person name="Bachantsang P."/>
            <person name="Barry A."/>
            <person name="Bayul T."/>
            <person name="Berlin A."/>
            <person name="Bessette D."/>
            <person name="Bloom T."/>
            <person name="Blye J."/>
            <person name="Boguslavskiy L."/>
            <person name="Bonnet C."/>
            <person name="Boukhgalter B."/>
            <person name="Bourzgui I."/>
            <person name="Brown A."/>
            <person name="Cahill P."/>
            <person name="Channer S."/>
            <person name="Cheshatsang Y."/>
            <person name="Chuda L."/>
            <person name="Citroen M."/>
            <person name="Collymore A."/>
            <person name="Cooke P."/>
            <person name="Costello M."/>
            <person name="D'Aco K."/>
            <person name="Daza R."/>
            <person name="De Haan G."/>
            <person name="DeGray S."/>
            <person name="DeMaso C."/>
            <person name="Dhargay N."/>
            <person name="Dooley K."/>
            <person name="Dooley E."/>
            <person name="Doricent M."/>
            <person name="Dorje P."/>
            <person name="Dorjee K."/>
            <person name="Dupes A."/>
            <person name="Elong R."/>
            <person name="Falk J."/>
            <person name="Farina A."/>
            <person name="Faro S."/>
            <person name="Ferguson D."/>
            <person name="Fisher S."/>
            <person name="Foley C.D."/>
            <person name="Franke A."/>
            <person name="Friedrich D."/>
            <person name="Gadbois L."/>
            <person name="Gearin G."/>
            <person name="Gearin C.R."/>
            <person name="Giannoukos G."/>
            <person name="Goode T."/>
            <person name="Graham J."/>
            <person name="Grandbois E."/>
            <person name="Grewal S."/>
            <person name="Gyaltsen K."/>
            <person name="Hafez N."/>
            <person name="Hagos B."/>
            <person name="Hall J."/>
            <person name="Henson C."/>
            <person name="Hollinger A."/>
            <person name="Honan T."/>
            <person name="Huard M.D."/>
            <person name="Hughes L."/>
            <person name="Hurhula B."/>
            <person name="Husby M.E."/>
            <person name="Kamat A."/>
            <person name="Kanga B."/>
            <person name="Kashin S."/>
            <person name="Khazanovich D."/>
            <person name="Kisner P."/>
            <person name="Lance K."/>
            <person name="Lara M."/>
            <person name="Lee W."/>
            <person name="Lennon N."/>
            <person name="Letendre F."/>
            <person name="LeVine R."/>
            <person name="Lipovsky A."/>
            <person name="Liu X."/>
            <person name="Liu J."/>
            <person name="Liu S."/>
            <person name="Lokyitsang T."/>
            <person name="Lokyitsang Y."/>
            <person name="Lubonja R."/>
            <person name="Lui A."/>
            <person name="MacDonald P."/>
            <person name="Magnisalis V."/>
            <person name="Maru K."/>
            <person name="Matthews C."/>
            <person name="McCusker W."/>
            <person name="McDonough S."/>
            <person name="Mehta T."/>
            <person name="Meldrim J."/>
            <person name="Meneus L."/>
            <person name="Mihai O."/>
            <person name="Mihalev A."/>
            <person name="Mihova T."/>
            <person name="Mittelman R."/>
            <person name="Mlenga V."/>
            <person name="Montmayeur A."/>
            <person name="Mulrain L."/>
            <person name="Navidi A."/>
            <person name="Naylor J."/>
            <person name="Negash T."/>
            <person name="Nguyen T."/>
            <person name="Nguyen N."/>
            <person name="Nicol R."/>
            <person name="Norbu C."/>
            <person name="Norbu N."/>
            <person name="Novod N."/>
            <person name="O'Neill B."/>
            <person name="Osman S."/>
            <person name="Markiewicz E."/>
            <person name="Oyono O.L."/>
            <person name="Patti C."/>
            <person name="Phunkhang P."/>
            <person name="Pierre F."/>
            <person name="Priest M."/>
            <person name="Raghuraman S."/>
            <person name="Rege F."/>
            <person name="Reyes R."/>
            <person name="Rise C."/>
            <person name="Rogov P."/>
            <person name="Ross K."/>
            <person name="Ryan E."/>
            <person name="Settipalli S."/>
            <person name="Shea T."/>
            <person name="Sherpa N."/>
            <person name="Shi L."/>
            <person name="Shih D."/>
            <person name="Sparrow T."/>
            <person name="Spaulding J."/>
            <person name="Stalker J."/>
            <person name="Stange-Thomann N."/>
            <person name="Stavropoulos S."/>
            <person name="Stone C."/>
            <person name="Strader C."/>
            <person name="Tesfaye S."/>
            <person name="Thomson T."/>
            <person name="Thoulutsang Y."/>
            <person name="Thoulutsang D."/>
            <person name="Topham K."/>
            <person name="Topping I."/>
            <person name="Tsamla T."/>
            <person name="Vassiliev H."/>
            <person name="Vo A."/>
            <person name="Wangchuk T."/>
            <person name="Wangdi T."/>
            <person name="Weiand M."/>
            <person name="Wilkinson J."/>
            <person name="Wilson A."/>
            <person name="Yadav S."/>
            <person name="Young G."/>
            <person name="Yu Q."/>
            <person name="Zembek L."/>
            <person name="Zhong D."/>
            <person name="Zimmer A."/>
            <person name="Zwirko Z."/>
            <person name="Jaffe D.B."/>
            <person name="Alvarez P."/>
            <person name="Brockman W."/>
            <person name="Butler J."/>
            <person name="Chin C."/>
            <person name="Gnerre S."/>
            <person name="Grabherr M."/>
            <person name="Kleber M."/>
            <person name="Mauceli E."/>
            <person name="MacCallum I."/>
        </authorList>
    </citation>
    <scope>NUCLEOTIDE SEQUENCE [LARGE SCALE GENOMIC DNA]</scope>
    <source>
        <strain evidence="16">Tucson 15010-1051.87</strain>
    </source>
</reference>
<dbReference type="SMART" id="SM00220">
    <property type="entry name" value="S_TKc"/>
    <property type="match status" value="1"/>
</dbReference>
<comment type="catalytic activity">
    <reaction evidence="10">
        <text>L-threonyl-[protein] + ATP = O-phospho-L-threonyl-[protein] + ADP + H(+)</text>
        <dbReference type="Rhea" id="RHEA:46608"/>
        <dbReference type="Rhea" id="RHEA-COMP:11060"/>
        <dbReference type="Rhea" id="RHEA-COMP:11605"/>
        <dbReference type="ChEBI" id="CHEBI:15378"/>
        <dbReference type="ChEBI" id="CHEBI:30013"/>
        <dbReference type="ChEBI" id="CHEBI:30616"/>
        <dbReference type="ChEBI" id="CHEBI:61977"/>
        <dbReference type="ChEBI" id="CHEBI:456216"/>
        <dbReference type="EC" id="2.7.11.17"/>
    </reaction>
</comment>
<comment type="subcellular location">
    <subcellularLocation>
        <location evidence="1">Cytoplasm</location>
    </subcellularLocation>
</comment>
<evidence type="ECO:0000313" key="16">
    <source>
        <dbReference type="Proteomes" id="UP000008792"/>
    </source>
</evidence>
<dbReference type="InterPro" id="IPR008271">
    <property type="entry name" value="Ser/Thr_kinase_AS"/>
</dbReference>
<dbReference type="SUPFAM" id="SSF56112">
    <property type="entry name" value="Protein kinase-like (PK-like)"/>
    <property type="match status" value="1"/>
</dbReference>
<keyword evidence="13" id="KW-0732">Signal</keyword>
<feature type="signal peptide" evidence="13">
    <location>
        <begin position="1"/>
        <end position="27"/>
    </location>
</feature>
<evidence type="ECO:0000259" key="14">
    <source>
        <dbReference type="PROSITE" id="PS50011"/>
    </source>
</evidence>
<sequence>MGCLSRAIQLIILVGLMASVKNTAVFAKSCSQMQICAYSDIMSDLNINNAGTTNVLDPGKVLETAEKLLRKRHEHSFDGESAVSYSWDHDDNDVITGCEHENSETTNKRLTLSLDNQLEKMHIDTSDLTCTFSTRITEIPESSGVTQLNMQDFEAQRCQKINADKTDGNSVDCDTSKNYVLHESVASQLVTIQHGKPLFPPNSVSPTSGNELSHILPSGTQSTIASPSKSNETCCSKQNLPFLLKSQSLDLYNEGCAIFNIDEHHNHHLPNITEHRSIESQFQLIAPNTDSLKHCQGEIIDKYAGELRQRPAQRPNIASTLFQSAESRPIYPNVPYSPYGSPYGSPRSVRRRPPLRESRRISIEKSGSFLQLNQYKLMDQIGQGSYGLVKLAYSEEDSTHYAMKILSKKRLLRQAAFMRRNPKQTTSPLDRVYREIAVLKKLDHPNVVKLVEVLDDPMEDSLYMVFELVKKGEVLSIPTEKPLSEKRAWSVFRDCLLGLEYLHYQKIIHADLKPGNLLLTECGHVKIADLGVCNEFLGEDSIMSNGSTGGTPAFRAPETLALGKNVYCGRAADIWALGATLYSLIFGNVPFIANSIPMLYEKIRNEDVVFPGTPEISSDLRNCILLMLKKDPAKRITLPQLKISSWVTSNGLYCLPTEEENCCLVQVDDEDINSVVRSIPKLDTLILIKTMLKNHSFVNPFMRGISGRAPQPGGSRFEKFIQAGRSNSAPGSYFVALDRDPSMDSVLPALTEHCPIQKNDEF</sequence>
<evidence type="ECO:0000256" key="5">
    <source>
        <dbReference type="ARBA" id="ARBA00022679"/>
    </source>
</evidence>
<dbReference type="PROSITE" id="PS50011">
    <property type="entry name" value="PROTEIN_KINASE_DOM"/>
    <property type="match status" value="1"/>
</dbReference>
<gene>
    <name evidence="15" type="primary">Dvir\GJ11138</name>
    <name evidence="15" type="ORF">Dvir_GJ11138</name>
</gene>
<evidence type="ECO:0000256" key="4">
    <source>
        <dbReference type="ARBA" id="ARBA00022527"/>
    </source>
</evidence>
<dbReference type="GO" id="GO:0005634">
    <property type="term" value="C:nucleus"/>
    <property type="evidence" value="ECO:0007669"/>
    <property type="project" value="UniProtKB-ARBA"/>
</dbReference>
<protein>
    <recommendedName>
        <fullName evidence="2">calcium/calmodulin-dependent protein kinase</fullName>
        <ecNumber evidence="2">2.7.11.17</ecNumber>
    </recommendedName>
</protein>
<dbReference type="GO" id="GO:0005737">
    <property type="term" value="C:cytoplasm"/>
    <property type="evidence" value="ECO:0007669"/>
    <property type="project" value="UniProtKB-SubCell"/>
</dbReference>
<dbReference type="GO" id="GO:0035556">
    <property type="term" value="P:intracellular signal transduction"/>
    <property type="evidence" value="ECO:0007669"/>
    <property type="project" value="TreeGrafter"/>
</dbReference>
<proteinExistence type="predicted"/>
<dbReference type="GO" id="GO:0004683">
    <property type="term" value="F:calcium/calmodulin-dependent protein kinase activity"/>
    <property type="evidence" value="ECO:0007669"/>
    <property type="project" value="UniProtKB-EC"/>
</dbReference>
<dbReference type="InterPro" id="IPR000719">
    <property type="entry name" value="Prot_kinase_dom"/>
</dbReference>
<keyword evidence="5" id="KW-0808">Transferase</keyword>
<dbReference type="FunFam" id="1.10.510.10:FF:002487">
    <property type="entry name" value="RE68077p"/>
    <property type="match status" value="1"/>
</dbReference>
<dbReference type="Gene3D" id="3.30.200.20">
    <property type="entry name" value="Phosphorylase Kinase, domain 1"/>
    <property type="match status" value="1"/>
</dbReference>
<dbReference type="InterPro" id="IPR011009">
    <property type="entry name" value="Kinase-like_dom_sf"/>
</dbReference>
<dbReference type="GO" id="GO:0005516">
    <property type="term" value="F:calmodulin binding"/>
    <property type="evidence" value="ECO:0007669"/>
    <property type="project" value="UniProtKB-KW"/>
</dbReference>
<evidence type="ECO:0000256" key="6">
    <source>
        <dbReference type="ARBA" id="ARBA00022741"/>
    </source>
</evidence>
<evidence type="ECO:0000256" key="8">
    <source>
        <dbReference type="ARBA" id="ARBA00022840"/>
    </source>
</evidence>
<evidence type="ECO:0000256" key="1">
    <source>
        <dbReference type="ARBA" id="ARBA00004496"/>
    </source>
</evidence>
<dbReference type="Proteomes" id="UP000008792">
    <property type="component" value="Unassembled WGS sequence"/>
</dbReference>
<evidence type="ECO:0000256" key="11">
    <source>
        <dbReference type="ARBA" id="ARBA00047430"/>
    </source>
</evidence>
<evidence type="ECO:0000256" key="7">
    <source>
        <dbReference type="ARBA" id="ARBA00022777"/>
    </source>
</evidence>
<dbReference type="GO" id="GO:0005524">
    <property type="term" value="F:ATP binding"/>
    <property type="evidence" value="ECO:0007669"/>
    <property type="project" value="UniProtKB-UniRule"/>
</dbReference>
<evidence type="ECO:0000256" key="13">
    <source>
        <dbReference type="SAM" id="SignalP"/>
    </source>
</evidence>